<feature type="transmembrane region" description="Helical" evidence="1">
    <location>
        <begin position="12"/>
        <end position="32"/>
    </location>
</feature>
<dbReference type="EMBL" id="CP111016">
    <property type="protein sequence ID" value="WAR05934.1"/>
    <property type="molecule type" value="Genomic_DNA"/>
</dbReference>
<gene>
    <name evidence="2" type="ORF">MAR_021303</name>
</gene>
<keyword evidence="1" id="KW-0812">Transmembrane</keyword>
<evidence type="ECO:0000256" key="1">
    <source>
        <dbReference type="SAM" id="Phobius"/>
    </source>
</evidence>
<accession>A0ABY7E9X5</accession>
<keyword evidence="3" id="KW-1185">Reference proteome</keyword>
<protein>
    <submittedName>
        <fullName evidence="2">Uncharacterized protein</fullName>
    </submittedName>
</protein>
<evidence type="ECO:0000313" key="3">
    <source>
        <dbReference type="Proteomes" id="UP001164746"/>
    </source>
</evidence>
<sequence>CSSTGTVTSGVFGGVVGGVVALAAIVVAVLIISRRYQFPCVQTSDPVVKTQTASPYEHLATRAQTEYTAIVLAVPTMKPPLMSVFTPGKMPLIQSWELTLQRVRLKLRVNRQTRIQQAVIMKFQPTVS</sequence>
<organism evidence="2 3">
    <name type="scientific">Mya arenaria</name>
    <name type="common">Soft-shell clam</name>
    <dbReference type="NCBI Taxonomy" id="6604"/>
    <lineage>
        <taxon>Eukaryota</taxon>
        <taxon>Metazoa</taxon>
        <taxon>Spiralia</taxon>
        <taxon>Lophotrochozoa</taxon>
        <taxon>Mollusca</taxon>
        <taxon>Bivalvia</taxon>
        <taxon>Autobranchia</taxon>
        <taxon>Heteroconchia</taxon>
        <taxon>Euheterodonta</taxon>
        <taxon>Imparidentia</taxon>
        <taxon>Neoheterodontei</taxon>
        <taxon>Myida</taxon>
        <taxon>Myoidea</taxon>
        <taxon>Myidae</taxon>
        <taxon>Mya</taxon>
    </lineage>
</organism>
<dbReference type="Proteomes" id="UP001164746">
    <property type="component" value="Chromosome 5"/>
</dbReference>
<keyword evidence="1" id="KW-1133">Transmembrane helix</keyword>
<reference evidence="2" key="1">
    <citation type="submission" date="2022-11" db="EMBL/GenBank/DDBJ databases">
        <title>Centuries of genome instability and evolution in soft-shell clam transmissible cancer (bioRxiv).</title>
        <authorList>
            <person name="Hart S.F.M."/>
            <person name="Yonemitsu M.A."/>
            <person name="Giersch R.M."/>
            <person name="Beal B.F."/>
            <person name="Arriagada G."/>
            <person name="Davis B.W."/>
            <person name="Ostrander E.A."/>
            <person name="Goff S.P."/>
            <person name="Metzger M.J."/>
        </authorList>
    </citation>
    <scope>NUCLEOTIDE SEQUENCE</scope>
    <source>
        <strain evidence="2">MELC-2E11</strain>
        <tissue evidence="2">Siphon/mantle</tissue>
    </source>
</reference>
<name>A0ABY7E9X5_MYAAR</name>
<proteinExistence type="predicted"/>
<evidence type="ECO:0000313" key="2">
    <source>
        <dbReference type="EMBL" id="WAR05934.1"/>
    </source>
</evidence>
<feature type="non-terminal residue" evidence="2">
    <location>
        <position position="128"/>
    </location>
</feature>
<keyword evidence="1" id="KW-0472">Membrane</keyword>